<reference evidence="2" key="1">
    <citation type="submission" date="2023-06" db="EMBL/GenBank/DDBJ databases">
        <authorList>
            <person name="Kurt Z."/>
        </authorList>
    </citation>
    <scope>NUCLEOTIDE SEQUENCE</scope>
</reference>
<feature type="chain" id="PRO_5041700304" evidence="1">
    <location>
        <begin position="27"/>
        <end position="180"/>
    </location>
</feature>
<evidence type="ECO:0000313" key="4">
    <source>
        <dbReference type="Proteomes" id="UP001642409"/>
    </source>
</evidence>
<proteinExistence type="predicted"/>
<gene>
    <name evidence="3" type="ORF">HINF_LOCUS12777</name>
    <name evidence="2" type="ORF">HINF_LOCUS17308</name>
</gene>
<organism evidence="2">
    <name type="scientific">Hexamita inflata</name>
    <dbReference type="NCBI Taxonomy" id="28002"/>
    <lineage>
        <taxon>Eukaryota</taxon>
        <taxon>Metamonada</taxon>
        <taxon>Diplomonadida</taxon>
        <taxon>Hexamitidae</taxon>
        <taxon>Hexamitinae</taxon>
        <taxon>Hexamita</taxon>
    </lineage>
</organism>
<dbReference type="EMBL" id="CATOUU010000440">
    <property type="protein sequence ID" value="CAI9929663.1"/>
    <property type="molecule type" value="Genomic_DNA"/>
</dbReference>
<evidence type="ECO:0000313" key="3">
    <source>
        <dbReference type="EMBL" id="CAL5992840.1"/>
    </source>
</evidence>
<evidence type="ECO:0000313" key="2">
    <source>
        <dbReference type="EMBL" id="CAI9929663.1"/>
    </source>
</evidence>
<keyword evidence="4" id="KW-1185">Reference proteome</keyword>
<name>A0AA86P158_9EUKA</name>
<keyword evidence="1" id="KW-0732">Signal</keyword>
<feature type="signal peptide" evidence="1">
    <location>
        <begin position="1"/>
        <end position="26"/>
    </location>
</feature>
<dbReference type="Proteomes" id="UP001642409">
    <property type="component" value="Unassembled WGS sequence"/>
</dbReference>
<dbReference type="EMBL" id="CAXDID020000029">
    <property type="protein sequence ID" value="CAL5992840.1"/>
    <property type="molecule type" value="Genomic_DNA"/>
</dbReference>
<protein>
    <submittedName>
        <fullName evidence="3">Hypothetical_protein</fullName>
    </submittedName>
</protein>
<evidence type="ECO:0000256" key="1">
    <source>
        <dbReference type="SAM" id="SignalP"/>
    </source>
</evidence>
<reference evidence="3 4" key="2">
    <citation type="submission" date="2024-07" db="EMBL/GenBank/DDBJ databases">
        <authorList>
            <person name="Akdeniz Z."/>
        </authorList>
    </citation>
    <scope>NUCLEOTIDE SEQUENCE [LARGE SCALE GENOMIC DNA]</scope>
</reference>
<accession>A0AA86P158</accession>
<comment type="caution">
    <text evidence="2">The sequence shown here is derived from an EMBL/GenBank/DDBJ whole genome shotgun (WGS) entry which is preliminary data.</text>
</comment>
<dbReference type="AlphaFoldDB" id="A0AA86P158"/>
<sequence length="180" mass="21732">MESEITNIKHLIWYFLFLLLLNSSFACLRCEEKHVLQQIVAIVFGVIRFSFNFQHTFDCLDRSRSQQYFQNVNSKVQSVRQNLTKRLLDTLAYILRKTRKSIHDYCMYLYRYFEISHEKTQPNLVQAQRAYFYLMIGIGQKIRARINQLLAIIMIALQHEELTRQRFKNIRVYTYFIDPS</sequence>